<keyword evidence="1" id="KW-1133">Transmembrane helix</keyword>
<evidence type="ECO:0000259" key="2">
    <source>
        <dbReference type="SMART" id="SM01080"/>
    </source>
</evidence>
<dbReference type="EMBL" id="LMTZ01000153">
    <property type="protein sequence ID" value="KST62542.1"/>
    <property type="molecule type" value="Genomic_DNA"/>
</dbReference>
<sequence length="553" mass="61737">MDLSGGERKQLQEVLMNAFPNRGSLKQMLSFHLNKNLHEIASEANLSQVVFELIEKAESENWLEDLVLAARKANPANERLKYLAKSLGIPLSSEKEIFASNSSQETAQAPPNTTVEIDINKPASPSPKGRLTRFVERIRQPVFSGSGFRTLLLVSLMIAGGLVVLRFFGLMEWLELKTFDHLIQIRPLNEGVDSRLLIIEITDEDIKAQDKRQEQGQGFALKDASLNRLLETLEKYNPRLIGLDVYRPYNADPNLPGLLKRLGKPNVFAVCKVPDIDHQGKQIGHTSVDPPKEVAKERVGFSDFVTDRDGIVRRYLMVVEGISGSNCQAKQSFSFLLARRYLELELRENSNYQDPFKSGDNLQLGGITFPQLQPFTVGYQDVDASGFQILLNYRATGSGVENIAKRKTLEDILNNRFDEQDVRDKIVLIGGTATQGINDNWSTPYGTIPGVVVNGHMISQILSAVLDEVPLLQVWSQPIEILWIWGWSFFGGVFALYSPSLRDLGIATGCGILVLYMTSIISLTVASIWIPLIPPVLAFVSTGNIYFVFLDRN</sequence>
<dbReference type="Proteomes" id="UP000053372">
    <property type="component" value="Unassembled WGS sequence"/>
</dbReference>
<accession>A0A0V7ZDE4</accession>
<dbReference type="InterPro" id="IPR045430">
    <property type="entry name" value="EAD1"/>
</dbReference>
<evidence type="ECO:0000313" key="5">
    <source>
        <dbReference type="Proteomes" id="UP000053372"/>
    </source>
</evidence>
<name>A0A0V7ZDE4_9CYAN</name>
<feature type="transmembrane region" description="Helical" evidence="1">
    <location>
        <begin position="504"/>
        <end position="526"/>
    </location>
</feature>
<dbReference type="Pfam" id="PF05226">
    <property type="entry name" value="CHASE2"/>
    <property type="match status" value="1"/>
</dbReference>
<keyword evidence="1" id="KW-0472">Membrane</keyword>
<dbReference type="AlphaFoldDB" id="A0A0V7ZDE4"/>
<evidence type="ECO:0000313" key="3">
    <source>
        <dbReference type="EMBL" id="KST62542.1"/>
    </source>
</evidence>
<dbReference type="EMBL" id="LMTZ01000152">
    <property type="protein sequence ID" value="KST62580.1"/>
    <property type="molecule type" value="Genomic_DNA"/>
</dbReference>
<keyword evidence="5" id="KW-1185">Reference proteome</keyword>
<dbReference type="SMART" id="SM01080">
    <property type="entry name" value="CHASE2"/>
    <property type="match status" value="1"/>
</dbReference>
<gene>
    <name evidence="3" type="ORF">BC008_10245</name>
    <name evidence="4" type="ORF">BC008_10440</name>
</gene>
<dbReference type="OrthoDB" id="440474at2"/>
<protein>
    <recommendedName>
        <fullName evidence="2">CHASE2 domain-containing protein</fullName>
    </recommendedName>
</protein>
<feature type="domain" description="CHASE2" evidence="2">
    <location>
        <begin position="171"/>
        <end position="494"/>
    </location>
</feature>
<dbReference type="RefSeq" id="WP_058184654.1">
    <property type="nucleotide sequence ID" value="NZ_LMTZ01000152.1"/>
</dbReference>
<evidence type="ECO:0000256" key="1">
    <source>
        <dbReference type="SAM" id="Phobius"/>
    </source>
</evidence>
<evidence type="ECO:0000313" key="4">
    <source>
        <dbReference type="EMBL" id="KST62580.1"/>
    </source>
</evidence>
<comment type="caution">
    <text evidence="4">The sequence shown here is derived from an EMBL/GenBank/DDBJ whole genome shotgun (WGS) entry which is preliminary data.</text>
</comment>
<keyword evidence="1" id="KW-0812">Transmembrane</keyword>
<feature type="transmembrane region" description="Helical" evidence="1">
    <location>
        <begin position="532"/>
        <end position="550"/>
    </location>
</feature>
<organism evidence="4 5">
    <name type="scientific">Mastigocoleus testarum BC008</name>
    <dbReference type="NCBI Taxonomy" id="371196"/>
    <lineage>
        <taxon>Bacteria</taxon>
        <taxon>Bacillati</taxon>
        <taxon>Cyanobacteriota</taxon>
        <taxon>Cyanophyceae</taxon>
        <taxon>Nostocales</taxon>
        <taxon>Hapalosiphonaceae</taxon>
        <taxon>Mastigocoleus</taxon>
    </lineage>
</organism>
<feature type="transmembrane region" description="Helical" evidence="1">
    <location>
        <begin position="481"/>
        <end position="497"/>
    </location>
</feature>
<feature type="transmembrane region" description="Helical" evidence="1">
    <location>
        <begin position="147"/>
        <end position="168"/>
    </location>
</feature>
<reference evidence="4 5" key="1">
    <citation type="journal article" date="2015" name="Genome Announc.">
        <title>Draft Genome of the Euendolithic (true boring) Cyanobacterium Mastigocoleus testarum strain BC008.</title>
        <authorList>
            <person name="Guida B.S."/>
            <person name="Garcia-Pichel F."/>
        </authorList>
    </citation>
    <scope>NUCLEOTIDE SEQUENCE [LARGE SCALE GENOMIC DNA]</scope>
    <source>
        <strain evidence="4 5">BC008</strain>
    </source>
</reference>
<dbReference type="InterPro" id="IPR007890">
    <property type="entry name" value="CHASE2"/>
</dbReference>
<dbReference type="Pfam" id="PF19955">
    <property type="entry name" value="EAD1"/>
    <property type="match status" value="1"/>
</dbReference>
<proteinExistence type="predicted"/>